<dbReference type="OrthoDB" id="9786954at2"/>
<evidence type="ECO:0000256" key="9">
    <source>
        <dbReference type="HAMAP-Rule" id="MF_00135"/>
    </source>
</evidence>
<dbReference type="PANTHER" id="PTHR42894:SF1">
    <property type="entry name" value="N-(5'-PHOSPHORIBOSYL)ANTHRANILATE ISOMERASE"/>
    <property type="match status" value="1"/>
</dbReference>
<evidence type="ECO:0000256" key="5">
    <source>
        <dbReference type="ARBA" id="ARBA00022605"/>
    </source>
</evidence>
<dbReference type="Proteomes" id="UP000244168">
    <property type="component" value="Unassembled WGS sequence"/>
</dbReference>
<evidence type="ECO:0000313" key="12">
    <source>
        <dbReference type="Proteomes" id="UP000244168"/>
    </source>
</evidence>
<dbReference type="HAMAP" id="MF_00135">
    <property type="entry name" value="PRAI"/>
    <property type="match status" value="1"/>
</dbReference>
<reference evidence="11 12" key="1">
    <citation type="submission" date="2018-04" db="EMBL/GenBank/DDBJ databases">
        <title>Genomic Encyclopedia of Archaeal and Bacterial Type Strains, Phase II (KMG-II): from individual species to whole genera.</title>
        <authorList>
            <person name="Goeker M."/>
        </authorList>
    </citation>
    <scope>NUCLEOTIDE SEQUENCE [LARGE SCALE GENOMIC DNA]</scope>
    <source>
        <strain evidence="11 12">DSM 26809</strain>
    </source>
</reference>
<proteinExistence type="inferred from homology"/>
<organism evidence="11 12">
    <name type="scientific">Mucilaginibacter yixingensis</name>
    <dbReference type="NCBI Taxonomy" id="1295612"/>
    <lineage>
        <taxon>Bacteria</taxon>
        <taxon>Pseudomonadati</taxon>
        <taxon>Bacteroidota</taxon>
        <taxon>Sphingobacteriia</taxon>
        <taxon>Sphingobacteriales</taxon>
        <taxon>Sphingobacteriaceae</taxon>
        <taxon>Mucilaginibacter</taxon>
    </lineage>
</organism>
<keyword evidence="8 9" id="KW-0413">Isomerase</keyword>
<dbReference type="CDD" id="cd00405">
    <property type="entry name" value="PRAI"/>
    <property type="match status" value="1"/>
</dbReference>
<dbReference type="InterPro" id="IPR044643">
    <property type="entry name" value="TrpF_fam"/>
</dbReference>
<keyword evidence="6 9" id="KW-0822">Tryptophan biosynthesis</keyword>
<gene>
    <name evidence="9" type="primary">trpF</name>
    <name evidence="11" type="ORF">C8P68_104522</name>
</gene>
<name>A0A2T5JAE8_9SPHI</name>
<dbReference type="Gene3D" id="3.20.20.70">
    <property type="entry name" value="Aldolase class I"/>
    <property type="match status" value="1"/>
</dbReference>
<keyword evidence="12" id="KW-1185">Reference proteome</keyword>
<evidence type="ECO:0000256" key="6">
    <source>
        <dbReference type="ARBA" id="ARBA00022822"/>
    </source>
</evidence>
<dbReference type="InterPro" id="IPR013785">
    <property type="entry name" value="Aldolase_TIM"/>
</dbReference>
<evidence type="ECO:0000313" key="11">
    <source>
        <dbReference type="EMBL" id="PTQ97028.1"/>
    </source>
</evidence>
<comment type="similarity">
    <text evidence="9">Belongs to the TrpF family.</text>
</comment>
<comment type="catalytic activity">
    <reaction evidence="1 9">
        <text>N-(5-phospho-beta-D-ribosyl)anthranilate = 1-(2-carboxyphenylamino)-1-deoxy-D-ribulose 5-phosphate</text>
        <dbReference type="Rhea" id="RHEA:21540"/>
        <dbReference type="ChEBI" id="CHEBI:18277"/>
        <dbReference type="ChEBI" id="CHEBI:58613"/>
        <dbReference type="EC" id="5.3.1.24"/>
    </reaction>
</comment>
<dbReference type="PANTHER" id="PTHR42894">
    <property type="entry name" value="N-(5'-PHOSPHORIBOSYL)ANTHRANILATE ISOMERASE"/>
    <property type="match status" value="1"/>
</dbReference>
<comment type="pathway">
    <text evidence="2 9">Amino-acid biosynthesis; L-tryptophan biosynthesis; L-tryptophan from chorismate: step 3/5.</text>
</comment>
<dbReference type="InterPro" id="IPR011060">
    <property type="entry name" value="RibuloseP-bd_barrel"/>
</dbReference>
<dbReference type="UniPathway" id="UPA00035">
    <property type="reaction ID" value="UER00042"/>
</dbReference>
<dbReference type="GO" id="GO:0004640">
    <property type="term" value="F:phosphoribosylanthranilate isomerase activity"/>
    <property type="evidence" value="ECO:0007669"/>
    <property type="project" value="UniProtKB-UniRule"/>
</dbReference>
<dbReference type="EC" id="5.3.1.24" evidence="3 9"/>
<dbReference type="EMBL" id="QAOQ01000004">
    <property type="protein sequence ID" value="PTQ97028.1"/>
    <property type="molecule type" value="Genomic_DNA"/>
</dbReference>
<evidence type="ECO:0000256" key="2">
    <source>
        <dbReference type="ARBA" id="ARBA00004664"/>
    </source>
</evidence>
<sequence length="206" mass="23387">MKIKVCGLREDGNIEAVAALKPDYLGFIWYAQSPRYVYRLSEETLKNLPANIIKTAVFVNENADIIRAIVKQFGFEAVQLHGNESPEFCGGLKGEVQVLKAFGLDEQFDFNRLKPYEGKVDYFLFDTKTPKHGGSGQIFNWDVLNDYKLNVPFFLSGGLSLENLEEVKKINHPAFYGIDLNSRFEIAPGLKSIEKLKQAFELLKQE</sequence>
<evidence type="ECO:0000256" key="1">
    <source>
        <dbReference type="ARBA" id="ARBA00001164"/>
    </source>
</evidence>
<dbReference type="GO" id="GO:0000162">
    <property type="term" value="P:L-tryptophan biosynthetic process"/>
    <property type="evidence" value="ECO:0007669"/>
    <property type="project" value="UniProtKB-UniRule"/>
</dbReference>
<keyword evidence="5 9" id="KW-0028">Amino-acid biosynthesis</keyword>
<evidence type="ECO:0000259" key="10">
    <source>
        <dbReference type="Pfam" id="PF00697"/>
    </source>
</evidence>
<dbReference type="InterPro" id="IPR001240">
    <property type="entry name" value="PRAI_dom"/>
</dbReference>
<keyword evidence="7 9" id="KW-0057">Aromatic amino acid biosynthesis</keyword>
<dbReference type="AlphaFoldDB" id="A0A2T5JAE8"/>
<accession>A0A2T5JAE8</accession>
<feature type="domain" description="N-(5'phosphoribosyl) anthranilate isomerase (PRAI)" evidence="10">
    <location>
        <begin position="4"/>
        <end position="200"/>
    </location>
</feature>
<dbReference type="SUPFAM" id="SSF51366">
    <property type="entry name" value="Ribulose-phoshate binding barrel"/>
    <property type="match status" value="1"/>
</dbReference>
<evidence type="ECO:0000256" key="7">
    <source>
        <dbReference type="ARBA" id="ARBA00023141"/>
    </source>
</evidence>
<dbReference type="RefSeq" id="WP_107828963.1">
    <property type="nucleotide sequence ID" value="NZ_CP160205.1"/>
</dbReference>
<evidence type="ECO:0000256" key="3">
    <source>
        <dbReference type="ARBA" id="ARBA00012572"/>
    </source>
</evidence>
<dbReference type="Pfam" id="PF00697">
    <property type="entry name" value="PRAI"/>
    <property type="match status" value="1"/>
</dbReference>
<evidence type="ECO:0000256" key="8">
    <source>
        <dbReference type="ARBA" id="ARBA00023235"/>
    </source>
</evidence>
<comment type="caution">
    <text evidence="11">The sequence shown here is derived from an EMBL/GenBank/DDBJ whole genome shotgun (WGS) entry which is preliminary data.</text>
</comment>
<evidence type="ECO:0000256" key="4">
    <source>
        <dbReference type="ARBA" id="ARBA00022272"/>
    </source>
</evidence>
<protein>
    <recommendedName>
        <fullName evidence="4 9">N-(5'-phosphoribosyl)anthranilate isomerase</fullName>
        <shortName evidence="9">PRAI</shortName>
        <ecNumber evidence="3 9">5.3.1.24</ecNumber>
    </recommendedName>
</protein>